<proteinExistence type="predicted"/>
<name>M8AR07_AEGTA</name>
<dbReference type="EnsemblPlants" id="EMT04180">
    <property type="protein sequence ID" value="EMT04180"/>
    <property type="gene ID" value="F775_24821"/>
</dbReference>
<feature type="region of interest" description="Disordered" evidence="1">
    <location>
        <begin position="20"/>
        <end position="56"/>
    </location>
</feature>
<dbReference type="AlphaFoldDB" id="M8AR07"/>
<reference evidence="2" key="1">
    <citation type="submission" date="2015-06" db="UniProtKB">
        <authorList>
            <consortium name="EnsemblPlants"/>
        </authorList>
    </citation>
    <scope>IDENTIFICATION</scope>
</reference>
<protein>
    <submittedName>
        <fullName evidence="2">Uncharacterized protein</fullName>
    </submittedName>
</protein>
<evidence type="ECO:0000313" key="2">
    <source>
        <dbReference type="EnsemblPlants" id="EMT04180"/>
    </source>
</evidence>
<evidence type="ECO:0000256" key="1">
    <source>
        <dbReference type="SAM" id="MobiDB-lite"/>
    </source>
</evidence>
<feature type="compositionally biased region" description="Low complexity" evidence="1">
    <location>
        <begin position="22"/>
        <end position="34"/>
    </location>
</feature>
<sequence>MANHSEEGLIFFRSAIRRRPSPRAASRSFPCASPTTSSLAGRRRPRTQYSPSARRCVGRRDAEAEAELQAIEVAYAAESGKRRQLPDWSKALAPASVCPWPNPVPSPPSCQVSTIFTVKSEILIFTVKSDLSLNIGYSKLVVNWT</sequence>
<accession>M8AR07</accession>
<organism evidence="2">
    <name type="scientific">Aegilops tauschii</name>
    <name type="common">Tausch's goatgrass</name>
    <name type="synonym">Aegilops squarrosa</name>
    <dbReference type="NCBI Taxonomy" id="37682"/>
    <lineage>
        <taxon>Eukaryota</taxon>
        <taxon>Viridiplantae</taxon>
        <taxon>Streptophyta</taxon>
        <taxon>Embryophyta</taxon>
        <taxon>Tracheophyta</taxon>
        <taxon>Spermatophyta</taxon>
        <taxon>Magnoliopsida</taxon>
        <taxon>Liliopsida</taxon>
        <taxon>Poales</taxon>
        <taxon>Poaceae</taxon>
        <taxon>BOP clade</taxon>
        <taxon>Pooideae</taxon>
        <taxon>Triticodae</taxon>
        <taxon>Triticeae</taxon>
        <taxon>Triticinae</taxon>
        <taxon>Aegilops</taxon>
    </lineage>
</organism>